<dbReference type="InterPro" id="IPR000014">
    <property type="entry name" value="PAS"/>
</dbReference>
<protein>
    <submittedName>
        <fullName evidence="5">GGDEF domain-containing protein</fullName>
    </submittedName>
</protein>
<dbReference type="NCBIfam" id="TIGR00229">
    <property type="entry name" value="sensory_box"/>
    <property type="match status" value="1"/>
</dbReference>
<dbReference type="CDD" id="cd00130">
    <property type="entry name" value="PAS"/>
    <property type="match status" value="1"/>
</dbReference>
<accession>A0A225SSC6</accession>
<dbReference type="PROSITE" id="PS50883">
    <property type="entry name" value="EAL"/>
    <property type="match status" value="1"/>
</dbReference>
<evidence type="ECO:0000313" key="6">
    <source>
        <dbReference type="Proteomes" id="UP000214747"/>
    </source>
</evidence>
<dbReference type="SUPFAM" id="SSF55073">
    <property type="entry name" value="Nucleotide cyclase"/>
    <property type="match status" value="1"/>
</dbReference>
<evidence type="ECO:0000259" key="3">
    <source>
        <dbReference type="PROSITE" id="PS50883"/>
    </source>
</evidence>
<dbReference type="Pfam" id="PF13426">
    <property type="entry name" value="PAS_9"/>
    <property type="match status" value="1"/>
</dbReference>
<dbReference type="Proteomes" id="UP000214747">
    <property type="component" value="Unassembled WGS sequence"/>
</dbReference>
<evidence type="ECO:0000259" key="4">
    <source>
        <dbReference type="PROSITE" id="PS50887"/>
    </source>
</evidence>
<dbReference type="Pfam" id="PF13188">
    <property type="entry name" value="PAS_8"/>
    <property type="match status" value="1"/>
</dbReference>
<dbReference type="SMART" id="SM00086">
    <property type="entry name" value="PAC"/>
    <property type="match status" value="1"/>
</dbReference>
<dbReference type="InterPro" id="IPR052155">
    <property type="entry name" value="Biofilm_reg_signaling"/>
</dbReference>
<dbReference type="InterPro" id="IPR000700">
    <property type="entry name" value="PAS-assoc_C"/>
</dbReference>
<dbReference type="InterPro" id="IPR000160">
    <property type="entry name" value="GGDEF_dom"/>
</dbReference>
<feature type="domain" description="EAL" evidence="3">
    <location>
        <begin position="582"/>
        <end position="838"/>
    </location>
</feature>
<dbReference type="EMBL" id="NJGV01000011">
    <property type="protein sequence ID" value="OWY33990.1"/>
    <property type="molecule type" value="Genomic_DNA"/>
</dbReference>
<dbReference type="SMART" id="SM00091">
    <property type="entry name" value="PAS"/>
    <property type="match status" value="2"/>
</dbReference>
<dbReference type="Pfam" id="PF00563">
    <property type="entry name" value="EAL"/>
    <property type="match status" value="1"/>
</dbReference>
<feature type="domain" description="GGDEF" evidence="4">
    <location>
        <begin position="440"/>
        <end position="573"/>
    </location>
</feature>
<evidence type="ECO:0000313" key="5">
    <source>
        <dbReference type="EMBL" id="OWY33990.1"/>
    </source>
</evidence>
<dbReference type="InterPro" id="IPR001633">
    <property type="entry name" value="EAL_dom"/>
</dbReference>
<dbReference type="CDD" id="cd01949">
    <property type="entry name" value="GGDEF"/>
    <property type="match status" value="1"/>
</dbReference>
<sequence length="847" mass="94956">MNRNPRLRLPHLSITPRQVHGTQFDQRGQFSSLPRTLRMRRLLKKEARNMRIGRSLLMQRGPVNPPDAMHDGRSETLACLQRALDNAGQGIPHLALAHVEDCRDYLRALIPTLQKVELRNTSQSIESLNMILAQALHDAGTLIEASLSAEWKLLDRYRNYAEHIFNYTPNGLLVMDAQFRIRTINPVMRRILDLSPDESVDGVALSTLLKVPALHDAAKEVLASGVPHQGINMMDEDGRRYCEQYQLGLSRFNDRDESLLLLVAHDIARVLEAKAALSDSEERFRLSFHQAAVGLVHFDASGRILRSNRKLQQVLGYDAAEMQALYLCDLADPEEECDYDQMTQRILNGEIQDYVSEKRYVRKDGESIWGQVTVSSMRESSGEIHFIAAIEDITERKATEYRMRHLASHDHLTGLPNRSLMMDRLAMAIEQSRQAYPSRQTLAVLFVDLDRFKNINDSLGHDVGDQVIIEIGRRLLACVRPGDTVARLGGDEFVVVLVNAGQQHHIALVADRILKAICAPMLLNGHELFLGGSIGISLYDRDGTDSATLLKNADTAMYQAKQSGKGRYTFYVNEMSKDALQFLRMDAALRRAMERKEFHLVYQPQVSIADGRIIGFEALLRWQPPGEAVIPPDQFIGLAEETGLIVQIGEWVLQTACHQLVAWQRAGLCPDDIKMSVNLSATQFRQADMVDTVRRVLSASKCPARCLVLEITESVIMDSPESTVEILNALSSFGLQLAIDDFGTGYSSLSYLKRFPIHTLKIDRSFIRDISIDGNDAEIVKAVIALAHAMNRNIIAEGVEDSVQLDFLRHHGCDQAQGFYFGQGIVHEEAAAVLSRQQLPFPAIRAA</sequence>
<feature type="domain" description="PAS" evidence="1">
    <location>
        <begin position="280"/>
        <end position="350"/>
    </location>
</feature>
<dbReference type="InterPro" id="IPR001610">
    <property type="entry name" value="PAC"/>
</dbReference>
<dbReference type="Gene3D" id="3.30.450.20">
    <property type="entry name" value="PAS domain"/>
    <property type="match status" value="2"/>
</dbReference>
<dbReference type="PANTHER" id="PTHR44757">
    <property type="entry name" value="DIGUANYLATE CYCLASE DGCP"/>
    <property type="match status" value="1"/>
</dbReference>
<dbReference type="FunFam" id="3.20.20.450:FF:000001">
    <property type="entry name" value="Cyclic di-GMP phosphodiesterase yahA"/>
    <property type="match status" value="1"/>
</dbReference>
<dbReference type="SMART" id="SM00267">
    <property type="entry name" value="GGDEF"/>
    <property type="match status" value="1"/>
</dbReference>
<dbReference type="PANTHER" id="PTHR44757:SF2">
    <property type="entry name" value="BIOFILM ARCHITECTURE MAINTENANCE PROTEIN MBAA"/>
    <property type="match status" value="1"/>
</dbReference>
<dbReference type="InterPro" id="IPR035965">
    <property type="entry name" value="PAS-like_dom_sf"/>
</dbReference>
<evidence type="ECO:0000259" key="2">
    <source>
        <dbReference type="PROSITE" id="PS50113"/>
    </source>
</evidence>
<dbReference type="CDD" id="cd01948">
    <property type="entry name" value="EAL"/>
    <property type="match status" value="1"/>
</dbReference>
<gene>
    <name evidence="5" type="ORF">CEJ45_13405</name>
</gene>
<dbReference type="Gene3D" id="3.20.20.450">
    <property type="entry name" value="EAL domain"/>
    <property type="match status" value="1"/>
</dbReference>
<dbReference type="Pfam" id="PF00990">
    <property type="entry name" value="GGDEF"/>
    <property type="match status" value="1"/>
</dbReference>
<dbReference type="PROSITE" id="PS50112">
    <property type="entry name" value="PAS"/>
    <property type="match status" value="1"/>
</dbReference>
<feature type="domain" description="PAC" evidence="2">
    <location>
        <begin position="354"/>
        <end position="405"/>
    </location>
</feature>
<dbReference type="AlphaFoldDB" id="A0A225SSC6"/>
<evidence type="ECO:0000259" key="1">
    <source>
        <dbReference type="PROSITE" id="PS50112"/>
    </source>
</evidence>
<dbReference type="InterPro" id="IPR029787">
    <property type="entry name" value="Nucleotide_cyclase"/>
</dbReference>
<dbReference type="SMART" id="SM00052">
    <property type="entry name" value="EAL"/>
    <property type="match status" value="1"/>
</dbReference>
<dbReference type="Gene3D" id="3.30.70.270">
    <property type="match status" value="1"/>
</dbReference>
<dbReference type="NCBIfam" id="TIGR00254">
    <property type="entry name" value="GGDEF"/>
    <property type="match status" value="1"/>
</dbReference>
<organism evidence="5 6">
    <name type="scientific">Herbaspirillum aquaticum</name>
    <dbReference type="NCBI Taxonomy" id="568783"/>
    <lineage>
        <taxon>Bacteria</taxon>
        <taxon>Pseudomonadati</taxon>
        <taxon>Pseudomonadota</taxon>
        <taxon>Betaproteobacteria</taxon>
        <taxon>Burkholderiales</taxon>
        <taxon>Oxalobacteraceae</taxon>
        <taxon>Herbaspirillum</taxon>
    </lineage>
</organism>
<proteinExistence type="predicted"/>
<keyword evidence="6" id="KW-1185">Reference proteome</keyword>
<name>A0A225SSC6_9BURK</name>
<reference evidence="5 6" key="1">
    <citation type="journal article" date="2010" name="Int. J. Syst. Evol. Microbiol.">
        <title>Reclassification of Herbaspirillum putei as a later heterotypic synonym of Herbaspirillum huttiense, with the description of H. huttiense subsp. huttiense subsp. nov. and H. huttiense subsp. putei subsp. nov., comb. nov., and description of Herbaspirillum aquaticum sp. nov.</title>
        <authorList>
            <person name="Dobritsa A.P."/>
            <person name="Reddy M.C."/>
            <person name="Samadpour M."/>
        </authorList>
    </citation>
    <scope>NUCLEOTIDE SEQUENCE [LARGE SCALE GENOMIC DNA]</scope>
    <source>
        <strain evidence="5 6">IEH 4430</strain>
    </source>
</reference>
<dbReference type="PROSITE" id="PS50113">
    <property type="entry name" value="PAC"/>
    <property type="match status" value="1"/>
</dbReference>
<dbReference type="SUPFAM" id="SSF141868">
    <property type="entry name" value="EAL domain-like"/>
    <property type="match status" value="1"/>
</dbReference>
<dbReference type="SUPFAM" id="SSF55785">
    <property type="entry name" value="PYP-like sensor domain (PAS domain)"/>
    <property type="match status" value="2"/>
</dbReference>
<dbReference type="InterPro" id="IPR043128">
    <property type="entry name" value="Rev_trsase/Diguanyl_cyclase"/>
</dbReference>
<dbReference type="PROSITE" id="PS50887">
    <property type="entry name" value="GGDEF"/>
    <property type="match status" value="1"/>
</dbReference>
<comment type="caution">
    <text evidence="5">The sequence shown here is derived from an EMBL/GenBank/DDBJ whole genome shotgun (WGS) entry which is preliminary data.</text>
</comment>
<dbReference type="InterPro" id="IPR035919">
    <property type="entry name" value="EAL_sf"/>
</dbReference>